<dbReference type="Gene3D" id="3.30.420.10">
    <property type="entry name" value="Ribonuclease H-like superfamily/Ribonuclease H"/>
    <property type="match status" value="1"/>
</dbReference>
<proteinExistence type="predicted"/>
<feature type="domain" description="Integrase catalytic" evidence="5">
    <location>
        <begin position="70"/>
        <end position="230"/>
    </location>
</feature>
<protein>
    <submittedName>
        <fullName evidence="6">Integrase, catalytic region</fullName>
    </submittedName>
</protein>
<dbReference type="Pfam" id="PF13610">
    <property type="entry name" value="DDE_Tnp_IS240"/>
    <property type="match status" value="1"/>
</dbReference>
<keyword evidence="3" id="KW-0238">DNA-binding</keyword>
<dbReference type="OrthoDB" id="159395at2"/>
<dbReference type="HOGENOM" id="CLU_067322_1_0_0"/>
<comment type="function">
    <text evidence="1">Involved in the transposition of the insertion sequence.</text>
</comment>
<dbReference type="InterPro" id="IPR032874">
    <property type="entry name" value="DDE_dom"/>
</dbReference>
<evidence type="ECO:0000313" key="6">
    <source>
        <dbReference type="EMBL" id="ABJ88513.1"/>
    </source>
</evidence>
<evidence type="ECO:0000256" key="1">
    <source>
        <dbReference type="ARBA" id="ARBA00002286"/>
    </source>
</evidence>
<dbReference type="PANTHER" id="PTHR35528">
    <property type="entry name" value="BLL1675 PROTEIN"/>
    <property type="match status" value="1"/>
</dbReference>
<dbReference type="NCBIfam" id="NF033587">
    <property type="entry name" value="transpos_IS6"/>
    <property type="match status" value="1"/>
</dbReference>
<dbReference type="KEGG" id="sus:Acid_7608"/>
<dbReference type="PANTHER" id="PTHR35528:SF3">
    <property type="entry name" value="BLL1675 PROTEIN"/>
    <property type="match status" value="1"/>
</dbReference>
<dbReference type="GO" id="GO:0003677">
    <property type="term" value="F:DNA binding"/>
    <property type="evidence" value="ECO:0007669"/>
    <property type="project" value="UniProtKB-KW"/>
</dbReference>
<dbReference type="InterPro" id="IPR036397">
    <property type="entry name" value="RNaseH_sf"/>
</dbReference>
<dbReference type="eggNOG" id="COG3316">
    <property type="taxonomic scope" value="Bacteria"/>
</dbReference>
<gene>
    <name evidence="6" type="ordered locus">Acid_7608</name>
</gene>
<accession>Q01PA7</accession>
<sequence length="237" mass="27482">MTRKRPALFRGRHFEDVIILLCVRWYLRYSLSYRDLQEMMAERGLSVDHVTIWRWVQRYAPVLNQRIRRELRRPNRSWRVDETYVKVAGDWAYLYRAVDSAGETIEFMLSPKRDLIAAKLFLRLALSGGGPPPRVINVDGHPAYASAIAELKDSGELGRRCRCRTSPYMNNIIEQDHRFIKKRITASLGFRSAEGACRTIEGYEAMHAIRKGQIRWVAKGDPVGQRQFIHCIFGVTA</sequence>
<dbReference type="PROSITE" id="PS50994">
    <property type="entry name" value="INTEGRASE"/>
    <property type="match status" value="1"/>
</dbReference>
<dbReference type="InterPro" id="IPR001584">
    <property type="entry name" value="Integrase_cat-core"/>
</dbReference>
<keyword evidence="4" id="KW-0233">DNA recombination</keyword>
<dbReference type="AlphaFoldDB" id="Q01PA7"/>
<evidence type="ECO:0000256" key="2">
    <source>
        <dbReference type="ARBA" id="ARBA00022578"/>
    </source>
</evidence>
<reference evidence="6" key="1">
    <citation type="submission" date="2006-10" db="EMBL/GenBank/DDBJ databases">
        <title>Complete sequence of Solibacter usitatus Ellin6076.</title>
        <authorList>
            <consortium name="US DOE Joint Genome Institute"/>
            <person name="Copeland A."/>
            <person name="Lucas S."/>
            <person name="Lapidus A."/>
            <person name="Barry K."/>
            <person name="Detter J.C."/>
            <person name="Glavina del Rio T."/>
            <person name="Hammon N."/>
            <person name="Israni S."/>
            <person name="Dalin E."/>
            <person name="Tice H."/>
            <person name="Pitluck S."/>
            <person name="Thompson L.S."/>
            <person name="Brettin T."/>
            <person name="Bruce D."/>
            <person name="Han C."/>
            <person name="Tapia R."/>
            <person name="Gilna P."/>
            <person name="Schmutz J."/>
            <person name="Larimer F."/>
            <person name="Land M."/>
            <person name="Hauser L."/>
            <person name="Kyrpides N."/>
            <person name="Mikhailova N."/>
            <person name="Janssen P.H."/>
            <person name="Kuske C.R."/>
            <person name="Richardson P."/>
        </authorList>
    </citation>
    <scope>NUCLEOTIDE SEQUENCE</scope>
    <source>
        <strain evidence="6">Ellin6076</strain>
    </source>
</reference>
<evidence type="ECO:0000256" key="4">
    <source>
        <dbReference type="ARBA" id="ARBA00023172"/>
    </source>
</evidence>
<evidence type="ECO:0000259" key="5">
    <source>
        <dbReference type="PROSITE" id="PS50994"/>
    </source>
</evidence>
<organism evidence="6">
    <name type="scientific">Solibacter usitatus (strain Ellin6076)</name>
    <dbReference type="NCBI Taxonomy" id="234267"/>
    <lineage>
        <taxon>Bacteria</taxon>
        <taxon>Pseudomonadati</taxon>
        <taxon>Acidobacteriota</taxon>
        <taxon>Terriglobia</taxon>
        <taxon>Bryobacterales</taxon>
        <taxon>Solibacteraceae</taxon>
        <taxon>Candidatus Solibacter</taxon>
    </lineage>
</organism>
<dbReference type="SUPFAM" id="SSF53098">
    <property type="entry name" value="Ribonuclease H-like"/>
    <property type="match status" value="1"/>
</dbReference>
<dbReference type="GO" id="GO:0032196">
    <property type="term" value="P:transposition"/>
    <property type="evidence" value="ECO:0007669"/>
    <property type="project" value="UniProtKB-KW"/>
</dbReference>
<keyword evidence="2" id="KW-0815">Transposition</keyword>
<dbReference type="InterPro" id="IPR047930">
    <property type="entry name" value="Transpos_IS6"/>
</dbReference>
<evidence type="ECO:0000256" key="3">
    <source>
        <dbReference type="ARBA" id="ARBA00023125"/>
    </source>
</evidence>
<dbReference type="InParanoid" id="Q01PA7"/>
<dbReference type="GO" id="GO:0006310">
    <property type="term" value="P:DNA recombination"/>
    <property type="evidence" value="ECO:0007669"/>
    <property type="project" value="UniProtKB-KW"/>
</dbReference>
<dbReference type="GO" id="GO:0015074">
    <property type="term" value="P:DNA integration"/>
    <property type="evidence" value="ECO:0007669"/>
    <property type="project" value="InterPro"/>
</dbReference>
<dbReference type="InterPro" id="IPR052183">
    <property type="entry name" value="IS_Transposase"/>
</dbReference>
<dbReference type="EMBL" id="CP000473">
    <property type="protein sequence ID" value="ABJ88513.1"/>
    <property type="molecule type" value="Genomic_DNA"/>
</dbReference>
<name>Q01PA7_SOLUE</name>
<dbReference type="InterPro" id="IPR012337">
    <property type="entry name" value="RNaseH-like_sf"/>
</dbReference>